<keyword evidence="1" id="KW-0472">Membrane</keyword>
<evidence type="ECO:0000313" key="2">
    <source>
        <dbReference type="EMBL" id="JAE37100.1"/>
    </source>
</evidence>
<evidence type="ECO:0000256" key="1">
    <source>
        <dbReference type="SAM" id="Phobius"/>
    </source>
</evidence>
<reference evidence="2" key="1">
    <citation type="submission" date="2014-09" db="EMBL/GenBank/DDBJ databases">
        <authorList>
            <person name="Magalhaes I.L.F."/>
            <person name="Oliveira U."/>
            <person name="Santos F.R."/>
            <person name="Vidigal T.H.D.A."/>
            <person name="Brescovit A.D."/>
            <person name="Santos A.J."/>
        </authorList>
    </citation>
    <scope>NUCLEOTIDE SEQUENCE</scope>
    <source>
        <tissue evidence="2">Shoot tissue taken approximately 20 cm above the soil surface</tissue>
    </source>
</reference>
<organism evidence="2">
    <name type="scientific">Arundo donax</name>
    <name type="common">Giant reed</name>
    <name type="synonym">Donax arundinaceus</name>
    <dbReference type="NCBI Taxonomy" id="35708"/>
    <lineage>
        <taxon>Eukaryota</taxon>
        <taxon>Viridiplantae</taxon>
        <taxon>Streptophyta</taxon>
        <taxon>Embryophyta</taxon>
        <taxon>Tracheophyta</taxon>
        <taxon>Spermatophyta</taxon>
        <taxon>Magnoliopsida</taxon>
        <taxon>Liliopsida</taxon>
        <taxon>Poales</taxon>
        <taxon>Poaceae</taxon>
        <taxon>PACMAD clade</taxon>
        <taxon>Arundinoideae</taxon>
        <taxon>Arundineae</taxon>
        <taxon>Arundo</taxon>
    </lineage>
</organism>
<keyword evidence="1" id="KW-0812">Transmembrane</keyword>
<name>A0A0A9HJ08_ARUDO</name>
<sequence>MCDNFFLTLDKTCEMRSSMKKFFRAMRGTQGALIIAWTIQIIFGFNGLCRSVVRLV</sequence>
<feature type="transmembrane region" description="Helical" evidence="1">
    <location>
        <begin position="25"/>
        <end position="45"/>
    </location>
</feature>
<keyword evidence="1" id="KW-1133">Transmembrane helix</keyword>
<dbReference type="AlphaFoldDB" id="A0A0A9HJ08"/>
<protein>
    <submittedName>
        <fullName evidence="2">Uncharacterized protein</fullName>
    </submittedName>
</protein>
<proteinExistence type="predicted"/>
<reference evidence="2" key="2">
    <citation type="journal article" date="2015" name="Data Brief">
        <title>Shoot transcriptome of the giant reed, Arundo donax.</title>
        <authorList>
            <person name="Barrero R.A."/>
            <person name="Guerrero F.D."/>
            <person name="Moolhuijzen P."/>
            <person name="Goolsby J.A."/>
            <person name="Tidwell J."/>
            <person name="Bellgard S.E."/>
            <person name="Bellgard M.I."/>
        </authorList>
    </citation>
    <scope>NUCLEOTIDE SEQUENCE</scope>
    <source>
        <tissue evidence="2">Shoot tissue taken approximately 20 cm above the soil surface</tissue>
    </source>
</reference>
<accession>A0A0A9HJ08</accession>
<dbReference type="EMBL" id="GBRH01160796">
    <property type="protein sequence ID" value="JAE37100.1"/>
    <property type="molecule type" value="Transcribed_RNA"/>
</dbReference>